<reference evidence="3" key="2">
    <citation type="submission" date="2012-11" db="EMBL/GenBank/DDBJ databases">
        <authorList>
            <person name="Kuo A."/>
            <person name="Curtis B.A."/>
            <person name="Tanifuji G."/>
            <person name="Burki F."/>
            <person name="Gruber A."/>
            <person name="Irimia M."/>
            <person name="Maruyama S."/>
            <person name="Arias M.C."/>
            <person name="Ball S.G."/>
            <person name="Gile G.H."/>
            <person name="Hirakawa Y."/>
            <person name="Hopkins J.F."/>
            <person name="Rensing S.A."/>
            <person name="Schmutz J."/>
            <person name="Symeonidi A."/>
            <person name="Elias M."/>
            <person name="Eveleigh R.J."/>
            <person name="Herman E.K."/>
            <person name="Klute M.J."/>
            <person name="Nakayama T."/>
            <person name="Obornik M."/>
            <person name="Reyes-Prieto A."/>
            <person name="Armbrust E.V."/>
            <person name="Aves S.J."/>
            <person name="Beiko R.G."/>
            <person name="Coutinho P."/>
            <person name="Dacks J.B."/>
            <person name="Durnford D.G."/>
            <person name="Fast N.M."/>
            <person name="Green B.R."/>
            <person name="Grisdale C."/>
            <person name="Hempe F."/>
            <person name="Henrissat B."/>
            <person name="Hoppner M.P."/>
            <person name="Ishida K.-I."/>
            <person name="Kim E."/>
            <person name="Koreny L."/>
            <person name="Kroth P.G."/>
            <person name="Liu Y."/>
            <person name="Malik S.-B."/>
            <person name="Maier U.G."/>
            <person name="McRose D."/>
            <person name="Mock T."/>
            <person name="Neilson J.A."/>
            <person name="Onodera N.T."/>
            <person name="Poole A.M."/>
            <person name="Pritham E.J."/>
            <person name="Richards T.A."/>
            <person name="Rocap G."/>
            <person name="Roy S.W."/>
            <person name="Sarai C."/>
            <person name="Schaack S."/>
            <person name="Shirato S."/>
            <person name="Slamovits C.H."/>
            <person name="Spencer D.F."/>
            <person name="Suzuki S."/>
            <person name="Worden A.Z."/>
            <person name="Zauner S."/>
            <person name="Barry K."/>
            <person name="Bell C."/>
            <person name="Bharti A.K."/>
            <person name="Crow J.A."/>
            <person name="Grimwood J."/>
            <person name="Kramer R."/>
            <person name="Lindquist E."/>
            <person name="Lucas S."/>
            <person name="Salamov A."/>
            <person name="McFadden G.I."/>
            <person name="Lane C.E."/>
            <person name="Keeling P.J."/>
            <person name="Gray M.W."/>
            <person name="Grigoriev I.V."/>
            <person name="Archibald J.M."/>
        </authorList>
    </citation>
    <scope>NUCLEOTIDE SEQUENCE</scope>
    <source>
        <strain evidence="3">CCMP2712</strain>
    </source>
</reference>
<protein>
    <recommendedName>
        <fullName evidence="4">Pentacotripeptide-repeat region of PRORP domain-containing protein</fullName>
    </recommendedName>
</protein>
<organism evidence="1">
    <name type="scientific">Guillardia theta (strain CCMP2712)</name>
    <name type="common">Cryptophyte</name>
    <dbReference type="NCBI Taxonomy" id="905079"/>
    <lineage>
        <taxon>Eukaryota</taxon>
        <taxon>Cryptophyceae</taxon>
        <taxon>Pyrenomonadales</taxon>
        <taxon>Geminigeraceae</taxon>
        <taxon>Guillardia</taxon>
    </lineage>
</organism>
<dbReference type="InterPro" id="IPR011990">
    <property type="entry name" value="TPR-like_helical_dom_sf"/>
</dbReference>
<evidence type="ECO:0000313" key="2">
    <source>
        <dbReference type="EnsemblProtists" id="EKX54044"/>
    </source>
</evidence>
<evidence type="ECO:0000313" key="3">
    <source>
        <dbReference type="Proteomes" id="UP000011087"/>
    </source>
</evidence>
<dbReference type="AlphaFoldDB" id="L1K0F2"/>
<keyword evidence="3" id="KW-1185">Reference proteome</keyword>
<dbReference type="NCBIfam" id="TIGR00756">
    <property type="entry name" value="PPR"/>
    <property type="match status" value="1"/>
</dbReference>
<reference evidence="2" key="3">
    <citation type="submission" date="2016-03" db="UniProtKB">
        <authorList>
            <consortium name="EnsemblProtists"/>
        </authorList>
    </citation>
    <scope>IDENTIFICATION</scope>
</reference>
<dbReference type="InterPro" id="IPR002885">
    <property type="entry name" value="PPR_rpt"/>
</dbReference>
<dbReference type="HOGENOM" id="CLU_886947_0_0_1"/>
<dbReference type="KEGG" id="gtt:GUITHDRAFT_150131"/>
<evidence type="ECO:0000313" key="1">
    <source>
        <dbReference type="EMBL" id="EKX54044.1"/>
    </source>
</evidence>
<gene>
    <name evidence="1" type="ORF">GUITHDRAFT_150131</name>
</gene>
<dbReference type="GeneID" id="17310639"/>
<evidence type="ECO:0008006" key="4">
    <source>
        <dbReference type="Google" id="ProtNLM"/>
    </source>
</evidence>
<accession>L1K0F2</accession>
<sequence>MLMLRAAAAHARASWAEGRRLAPALGSLGSLTSSPSPSFSPARAAWQRRSYTAEESQVSIPPVFTREEFRQQKHMIFESDAPTIFQYLMERFKRKLYPSRGEMHQYIKACETQEDLNRTFYLYGLLRVKYTDLHVESGGLLMEACIRKEHLDAALRLLFSHRVYRLGLPKTACVHLVAALGKAGRYEEMVAAALFCYHVKMNMADKRTFNAVIYSLCAGEKLSEAIAMMKKMQDLEQVYDKFQFRIILTECNRQMAAGDEKASAAAEIRQQVAALLKEVKIDDPRCQELLSEEFQVSAANADASEQAPEEGDKK</sequence>
<dbReference type="Proteomes" id="UP000011087">
    <property type="component" value="Unassembled WGS sequence"/>
</dbReference>
<dbReference type="PaxDb" id="55529-EKX54044"/>
<name>L1K0F2_GUITC</name>
<dbReference type="Gene3D" id="1.25.40.10">
    <property type="entry name" value="Tetratricopeptide repeat domain"/>
    <property type="match status" value="1"/>
</dbReference>
<proteinExistence type="predicted"/>
<reference evidence="1 3" key="1">
    <citation type="journal article" date="2012" name="Nature">
        <title>Algal genomes reveal evolutionary mosaicism and the fate of nucleomorphs.</title>
        <authorList>
            <consortium name="DOE Joint Genome Institute"/>
            <person name="Curtis B.A."/>
            <person name="Tanifuji G."/>
            <person name="Burki F."/>
            <person name="Gruber A."/>
            <person name="Irimia M."/>
            <person name="Maruyama S."/>
            <person name="Arias M.C."/>
            <person name="Ball S.G."/>
            <person name="Gile G.H."/>
            <person name="Hirakawa Y."/>
            <person name="Hopkins J.F."/>
            <person name="Kuo A."/>
            <person name="Rensing S.A."/>
            <person name="Schmutz J."/>
            <person name="Symeonidi A."/>
            <person name="Elias M."/>
            <person name="Eveleigh R.J."/>
            <person name="Herman E.K."/>
            <person name="Klute M.J."/>
            <person name="Nakayama T."/>
            <person name="Obornik M."/>
            <person name="Reyes-Prieto A."/>
            <person name="Armbrust E.V."/>
            <person name="Aves S.J."/>
            <person name="Beiko R.G."/>
            <person name="Coutinho P."/>
            <person name="Dacks J.B."/>
            <person name="Durnford D.G."/>
            <person name="Fast N.M."/>
            <person name="Green B.R."/>
            <person name="Grisdale C.J."/>
            <person name="Hempel F."/>
            <person name="Henrissat B."/>
            <person name="Hoppner M.P."/>
            <person name="Ishida K."/>
            <person name="Kim E."/>
            <person name="Koreny L."/>
            <person name="Kroth P.G."/>
            <person name="Liu Y."/>
            <person name="Malik S.B."/>
            <person name="Maier U.G."/>
            <person name="McRose D."/>
            <person name="Mock T."/>
            <person name="Neilson J.A."/>
            <person name="Onodera N.T."/>
            <person name="Poole A.M."/>
            <person name="Pritham E.J."/>
            <person name="Richards T.A."/>
            <person name="Rocap G."/>
            <person name="Roy S.W."/>
            <person name="Sarai C."/>
            <person name="Schaack S."/>
            <person name="Shirato S."/>
            <person name="Slamovits C.H."/>
            <person name="Spencer D.F."/>
            <person name="Suzuki S."/>
            <person name="Worden A.Z."/>
            <person name="Zauner S."/>
            <person name="Barry K."/>
            <person name="Bell C."/>
            <person name="Bharti A.K."/>
            <person name="Crow J.A."/>
            <person name="Grimwood J."/>
            <person name="Kramer R."/>
            <person name="Lindquist E."/>
            <person name="Lucas S."/>
            <person name="Salamov A."/>
            <person name="McFadden G.I."/>
            <person name="Lane C.E."/>
            <person name="Keeling P.J."/>
            <person name="Gray M.W."/>
            <person name="Grigoriev I.V."/>
            <person name="Archibald J.M."/>
        </authorList>
    </citation>
    <scope>NUCLEOTIDE SEQUENCE</scope>
    <source>
        <strain evidence="1 3">CCMP2712</strain>
    </source>
</reference>
<dbReference type="RefSeq" id="XP_005841024.1">
    <property type="nucleotide sequence ID" value="XM_005840967.1"/>
</dbReference>
<dbReference type="EnsemblProtists" id="EKX54044">
    <property type="protein sequence ID" value="EKX54044"/>
    <property type="gene ID" value="GUITHDRAFT_150131"/>
</dbReference>
<dbReference type="EMBL" id="JH992968">
    <property type="protein sequence ID" value="EKX54044.1"/>
    <property type="molecule type" value="Genomic_DNA"/>
</dbReference>